<dbReference type="GO" id="GO:0061665">
    <property type="term" value="F:SUMO ligase activity"/>
    <property type="evidence" value="ECO:0007669"/>
    <property type="project" value="TreeGrafter"/>
</dbReference>
<evidence type="ECO:0000256" key="2">
    <source>
        <dbReference type="ARBA" id="ARBA00004718"/>
    </source>
</evidence>
<dbReference type="AlphaFoldDB" id="J9EFN9"/>
<evidence type="ECO:0000256" key="1">
    <source>
        <dbReference type="ARBA" id="ARBA00004123"/>
    </source>
</evidence>
<keyword evidence="9" id="KW-0862">Zinc</keyword>
<evidence type="ECO:0000256" key="3">
    <source>
        <dbReference type="ARBA" id="ARBA00008212"/>
    </source>
</evidence>
<evidence type="ECO:0000256" key="8">
    <source>
        <dbReference type="ARBA" id="ARBA00022786"/>
    </source>
</evidence>
<comment type="similarity">
    <text evidence="3">Belongs to the NSE2 family.</text>
</comment>
<keyword evidence="5" id="KW-0808">Transferase</keyword>
<gene>
    <name evidence="14" type="ORF">WUBG_14867</name>
</gene>
<dbReference type="Proteomes" id="UP000004810">
    <property type="component" value="Unassembled WGS sequence"/>
</dbReference>
<dbReference type="InterPro" id="IPR026846">
    <property type="entry name" value="Nse2(Mms21)"/>
</dbReference>
<dbReference type="PANTHER" id="PTHR21330">
    <property type="entry name" value="E3 SUMO-PROTEIN LIGASE NSE2"/>
    <property type="match status" value="1"/>
</dbReference>
<keyword evidence="7" id="KW-0863">Zinc-finger</keyword>
<name>J9EFN9_WUCBA</name>
<dbReference type="GO" id="GO:0030915">
    <property type="term" value="C:Smc5-Smc6 complex"/>
    <property type="evidence" value="ECO:0007669"/>
    <property type="project" value="InterPro"/>
</dbReference>
<comment type="subcellular location">
    <subcellularLocation>
        <location evidence="1">Nucleus</location>
    </subcellularLocation>
</comment>
<evidence type="ECO:0000256" key="4">
    <source>
        <dbReference type="ARBA" id="ARBA00020923"/>
    </source>
</evidence>
<reference evidence="15" key="1">
    <citation type="submission" date="2012-08" db="EMBL/GenBank/DDBJ databases">
        <title>The Genome Sequence of Wuchereria bancrofti.</title>
        <authorList>
            <person name="Nutman T.B."/>
            <person name="Fink D.L."/>
            <person name="Russ C."/>
            <person name="Young S."/>
            <person name="Zeng Q."/>
            <person name="Koehrsen M."/>
            <person name="Alvarado L."/>
            <person name="Berlin A."/>
            <person name="Chapman S.B."/>
            <person name="Chen Z."/>
            <person name="Freedman E."/>
            <person name="Gellesch M."/>
            <person name="Goldberg J."/>
            <person name="Griggs A."/>
            <person name="Gujja S."/>
            <person name="Heilman E.R."/>
            <person name="Heiman D."/>
            <person name="Hepburn T."/>
            <person name="Howarth C."/>
            <person name="Jen D."/>
            <person name="Larson L."/>
            <person name="Lewis B."/>
            <person name="Mehta T."/>
            <person name="Park D."/>
            <person name="Pearson M."/>
            <person name="Roberts A."/>
            <person name="Saif S."/>
            <person name="Shea T."/>
            <person name="Shenoy N."/>
            <person name="Sisk P."/>
            <person name="Stolte C."/>
            <person name="Sykes S."/>
            <person name="Walk T."/>
            <person name="White J."/>
            <person name="Yandava C."/>
            <person name="Haas B."/>
            <person name="Henn M.R."/>
            <person name="Nusbaum C."/>
            <person name="Birren B."/>
        </authorList>
    </citation>
    <scope>NUCLEOTIDE SEQUENCE [LARGE SCALE GENOMIC DNA]</scope>
    <source>
        <strain evidence="15">NA</strain>
    </source>
</reference>
<dbReference type="GO" id="GO:0005634">
    <property type="term" value="C:nucleus"/>
    <property type="evidence" value="ECO:0007669"/>
    <property type="project" value="UniProtKB-SubCell"/>
</dbReference>
<comment type="pathway">
    <text evidence="2">Protein modification; protein sumoylation.</text>
</comment>
<evidence type="ECO:0000256" key="9">
    <source>
        <dbReference type="ARBA" id="ARBA00022833"/>
    </source>
</evidence>
<dbReference type="InterPro" id="IPR013083">
    <property type="entry name" value="Znf_RING/FYVE/PHD"/>
</dbReference>
<accession>J9EFN9</accession>
<evidence type="ECO:0000256" key="5">
    <source>
        <dbReference type="ARBA" id="ARBA00022679"/>
    </source>
</evidence>
<dbReference type="PANTHER" id="PTHR21330:SF1">
    <property type="entry name" value="E3 SUMO-PROTEIN LIGASE NSE2"/>
    <property type="match status" value="1"/>
</dbReference>
<keyword evidence="8" id="KW-0833">Ubl conjugation pathway</keyword>
<dbReference type="GO" id="GO:0016925">
    <property type="term" value="P:protein sumoylation"/>
    <property type="evidence" value="ECO:0007669"/>
    <property type="project" value="TreeGrafter"/>
</dbReference>
<dbReference type="GO" id="GO:0008270">
    <property type="term" value="F:zinc ion binding"/>
    <property type="evidence" value="ECO:0007669"/>
    <property type="project" value="UniProtKB-KW"/>
</dbReference>
<dbReference type="InterPro" id="IPR004181">
    <property type="entry name" value="Znf_MIZ"/>
</dbReference>
<evidence type="ECO:0000256" key="11">
    <source>
        <dbReference type="ARBA" id="ARBA00031731"/>
    </source>
</evidence>
<dbReference type="EMBL" id="ADBV01012648">
    <property type="protein sequence ID" value="EJW74229.1"/>
    <property type="molecule type" value="Genomic_DNA"/>
</dbReference>
<organism evidence="14 15">
    <name type="scientific">Wuchereria bancrofti</name>
    <dbReference type="NCBI Taxonomy" id="6293"/>
    <lineage>
        <taxon>Eukaryota</taxon>
        <taxon>Metazoa</taxon>
        <taxon>Ecdysozoa</taxon>
        <taxon>Nematoda</taxon>
        <taxon>Chromadorea</taxon>
        <taxon>Rhabditida</taxon>
        <taxon>Spirurina</taxon>
        <taxon>Spiruromorpha</taxon>
        <taxon>Filarioidea</taxon>
        <taxon>Onchocercidae</taxon>
        <taxon>Wuchereria</taxon>
    </lineage>
</organism>
<evidence type="ECO:0000259" key="13">
    <source>
        <dbReference type="Pfam" id="PF11789"/>
    </source>
</evidence>
<keyword evidence="6" id="KW-0479">Metal-binding</keyword>
<evidence type="ECO:0000256" key="10">
    <source>
        <dbReference type="ARBA" id="ARBA00023242"/>
    </source>
</evidence>
<evidence type="ECO:0000256" key="6">
    <source>
        <dbReference type="ARBA" id="ARBA00022723"/>
    </source>
</evidence>
<evidence type="ECO:0000256" key="12">
    <source>
        <dbReference type="ARBA" id="ARBA00032533"/>
    </source>
</evidence>
<keyword evidence="10" id="KW-0539">Nucleus</keyword>
<protein>
    <recommendedName>
        <fullName evidence="4">E3 SUMO-protein ligase NSE2</fullName>
    </recommendedName>
    <alternativeName>
        <fullName evidence="11">E3 SUMO-protein transferase NSE2</fullName>
    </alternativeName>
    <alternativeName>
        <fullName evidence="12">Non-structural maintenance of chromosomes element 2 homolog</fullName>
    </alternativeName>
</protein>
<feature type="domain" description="SP-RING-type" evidence="13">
    <location>
        <begin position="60"/>
        <end position="100"/>
    </location>
</feature>
<evidence type="ECO:0000256" key="7">
    <source>
        <dbReference type="ARBA" id="ARBA00022771"/>
    </source>
</evidence>
<comment type="caution">
    <text evidence="14">The sequence shown here is derived from an EMBL/GenBank/DDBJ whole genome shotgun (WGS) entry which is preliminary data.</text>
</comment>
<evidence type="ECO:0000313" key="14">
    <source>
        <dbReference type="EMBL" id="EJW74229.1"/>
    </source>
</evidence>
<dbReference type="Pfam" id="PF11789">
    <property type="entry name" value="zf-Nse"/>
    <property type="match status" value="1"/>
</dbReference>
<dbReference type="GO" id="GO:0000724">
    <property type="term" value="P:double-strand break repair via homologous recombination"/>
    <property type="evidence" value="ECO:0007669"/>
    <property type="project" value="InterPro"/>
</dbReference>
<evidence type="ECO:0000313" key="15">
    <source>
        <dbReference type="Proteomes" id="UP000004810"/>
    </source>
</evidence>
<proteinExistence type="inferred from homology"/>
<sequence>MGSGARQVNPSLIIQLTQSAKFLAFLPKQSSSDWLPHLLDDVFSSGVRTIWRFPNVLVPEIKDPVQNRICKHVYDRESVLANIGECKKRRLLCECPVSGCPNKKPLTMADMVAFPKFYDCLKD</sequence>
<dbReference type="Gene3D" id="3.30.40.10">
    <property type="entry name" value="Zinc/RING finger domain, C3HC4 (zinc finger)"/>
    <property type="match status" value="1"/>
</dbReference>